<feature type="chain" id="PRO_5011527050" description="YHS domain-containing protein" evidence="1">
    <location>
        <begin position="21"/>
        <end position="148"/>
    </location>
</feature>
<name>A0A1I3Y001_9PROT</name>
<dbReference type="Proteomes" id="UP000199473">
    <property type="component" value="Unassembled WGS sequence"/>
</dbReference>
<protein>
    <recommendedName>
        <fullName evidence="4">YHS domain-containing protein</fullName>
    </recommendedName>
</protein>
<dbReference type="OrthoDB" id="344729at2"/>
<reference evidence="2 3" key="1">
    <citation type="submission" date="2016-10" db="EMBL/GenBank/DDBJ databases">
        <authorList>
            <person name="de Groot N.N."/>
        </authorList>
    </citation>
    <scope>NUCLEOTIDE SEQUENCE [LARGE SCALE GENOMIC DNA]</scope>
    <source>
        <strain evidence="2 3">DSM 19981</strain>
    </source>
</reference>
<evidence type="ECO:0000313" key="2">
    <source>
        <dbReference type="EMBL" id="SFK25154.1"/>
    </source>
</evidence>
<evidence type="ECO:0000313" key="3">
    <source>
        <dbReference type="Proteomes" id="UP000199473"/>
    </source>
</evidence>
<proteinExistence type="predicted"/>
<dbReference type="NCBIfam" id="NF041384">
    <property type="entry name" value="YHS_seleno_dom"/>
    <property type="match status" value="1"/>
</dbReference>
<gene>
    <name evidence="2" type="ORF">SAMN02745775_101812</name>
</gene>
<evidence type="ECO:0008006" key="4">
    <source>
        <dbReference type="Google" id="ProtNLM"/>
    </source>
</evidence>
<evidence type="ECO:0000256" key="1">
    <source>
        <dbReference type="SAM" id="SignalP"/>
    </source>
</evidence>
<keyword evidence="3" id="KW-1185">Reference proteome</keyword>
<keyword evidence="1" id="KW-0732">Signal</keyword>
<dbReference type="STRING" id="1123062.SAMN02745775_101812"/>
<organism evidence="2 3">
    <name type="scientific">Falsiroseomonas stagni DSM 19981</name>
    <dbReference type="NCBI Taxonomy" id="1123062"/>
    <lineage>
        <taxon>Bacteria</taxon>
        <taxon>Pseudomonadati</taxon>
        <taxon>Pseudomonadota</taxon>
        <taxon>Alphaproteobacteria</taxon>
        <taxon>Acetobacterales</taxon>
        <taxon>Roseomonadaceae</taxon>
        <taxon>Falsiroseomonas</taxon>
    </lineage>
</organism>
<dbReference type="RefSeq" id="WP_092957458.1">
    <property type="nucleotide sequence ID" value="NZ_FOSQ01000001.1"/>
</dbReference>
<dbReference type="EMBL" id="FOSQ01000001">
    <property type="protein sequence ID" value="SFK25154.1"/>
    <property type="molecule type" value="Genomic_DNA"/>
</dbReference>
<sequence>MLRRSLFTLAVIPFVQPALATPRVRAVNNAGGVALRGHDPVAWFTEGRPRRGQAAFQADHAGVAWHFASAANLARFEADPAAFAPAFGGYCAFGVARGYKVDIDPEAWHIEAGVLYLNYDRGVQRQWRRDIPGHIARAAANWPRLAEA</sequence>
<feature type="signal peptide" evidence="1">
    <location>
        <begin position="1"/>
        <end position="20"/>
    </location>
</feature>
<accession>A0A1I3Y001</accession>
<dbReference type="AlphaFoldDB" id="A0A1I3Y001"/>